<dbReference type="InParanoid" id="Q22AW3"/>
<dbReference type="FunFam" id="1.20.1560.10:FF:000009">
    <property type="entry name" value="ABC transporter B family member 1"/>
    <property type="match status" value="1"/>
</dbReference>
<dbReference type="InterPro" id="IPR011527">
    <property type="entry name" value="ABC1_TM_dom"/>
</dbReference>
<evidence type="ECO:0000256" key="1">
    <source>
        <dbReference type="ARBA" id="ARBA00004141"/>
    </source>
</evidence>
<keyword evidence="8 12" id="KW-1133">Transmembrane helix</keyword>
<dbReference type="GO" id="GO:0090374">
    <property type="term" value="P:oligopeptide export from mitochondrion"/>
    <property type="evidence" value="ECO:0007669"/>
    <property type="project" value="TreeGrafter"/>
</dbReference>
<gene>
    <name evidence="15" type="ORF">TTHERM_01151440</name>
</gene>
<feature type="domain" description="ABC transporter" evidence="13">
    <location>
        <begin position="406"/>
        <end position="642"/>
    </location>
</feature>
<evidence type="ECO:0000256" key="3">
    <source>
        <dbReference type="ARBA" id="ARBA00022448"/>
    </source>
</evidence>
<feature type="transmembrane region" description="Helical" evidence="12">
    <location>
        <begin position="778"/>
        <end position="797"/>
    </location>
</feature>
<dbReference type="SUPFAM" id="SSF90123">
    <property type="entry name" value="ABC transporter transmembrane region"/>
    <property type="match status" value="2"/>
</dbReference>
<proteinExistence type="inferred from homology"/>
<feature type="transmembrane region" description="Helical" evidence="12">
    <location>
        <begin position="965"/>
        <end position="989"/>
    </location>
</feature>
<feature type="transmembrane region" description="Helical" evidence="12">
    <location>
        <begin position="872"/>
        <end position="899"/>
    </location>
</feature>
<evidence type="ECO:0000259" key="14">
    <source>
        <dbReference type="PROSITE" id="PS50929"/>
    </source>
</evidence>
<feature type="transmembrane region" description="Helical" evidence="12">
    <location>
        <begin position="123"/>
        <end position="145"/>
    </location>
</feature>
<evidence type="ECO:0000259" key="13">
    <source>
        <dbReference type="PROSITE" id="PS50893"/>
    </source>
</evidence>
<evidence type="ECO:0000256" key="9">
    <source>
        <dbReference type="ARBA" id="ARBA00023136"/>
    </source>
</evidence>
<feature type="region of interest" description="Disordered" evidence="11">
    <location>
        <begin position="648"/>
        <end position="713"/>
    </location>
</feature>
<dbReference type="SMART" id="SM00382">
    <property type="entry name" value="AAA"/>
    <property type="match status" value="2"/>
</dbReference>
<dbReference type="InterPro" id="IPR003439">
    <property type="entry name" value="ABC_transporter-like_ATP-bd"/>
</dbReference>
<feature type="compositionally biased region" description="Polar residues" evidence="11">
    <location>
        <begin position="1"/>
        <end position="20"/>
    </location>
</feature>
<keyword evidence="10" id="KW-0325">Glycoprotein</keyword>
<dbReference type="FunCoup" id="Q22AW3">
    <property type="interactions" value="1"/>
</dbReference>
<evidence type="ECO:0000256" key="4">
    <source>
        <dbReference type="ARBA" id="ARBA00022692"/>
    </source>
</evidence>
<evidence type="ECO:0000256" key="7">
    <source>
        <dbReference type="ARBA" id="ARBA00022840"/>
    </source>
</evidence>
<dbReference type="PANTHER" id="PTHR43394">
    <property type="entry name" value="ATP-DEPENDENT PERMEASE MDL1, MITOCHONDRIAL"/>
    <property type="match status" value="1"/>
</dbReference>
<feature type="domain" description="ABC transporter" evidence="13">
    <location>
        <begin position="1069"/>
        <end position="1321"/>
    </location>
</feature>
<protein>
    <submittedName>
        <fullName evidence="15">ABC transporter B family protein</fullName>
    </submittedName>
</protein>
<dbReference type="eggNOG" id="KOG0055">
    <property type="taxonomic scope" value="Eukaryota"/>
</dbReference>
<sequence length="1321" mass="147689">MLEIQQNTNQNQRGDQQSPLNKEPLKEINYDIEMQNKKDQTTKQVNNPNVDEEKQELKTVTFIQMLRYANKTDWVLMVIGSIASMANGVAFPMFALIFGQMTDSFGPNATGDDLVDAAGKQSLYFFLIGVGSFIMSWIQLGCWMISGERQSIKFRQEYFKAIINQEIGWFDQINANELASKIATESSQIQGALGEKVPTFLMSICMTIGGFAVGYIRGWQMALVTTAALPVLIIGAISYTMVIQQSQKKISGAYQTSGGLAEQSLNSVKTIKSLTGEEFELQQYSRSLVQAFKIACKYGAYAGAGIGLTLLTMFLDYALSFWYGSKLIADGTVNDIENRVYTQGDIFVIFSSILIGGFSIAQVGPCLKNFEIGKQAAQKIFYVIDRKPLIQIPQNASKISNLQGKIQFNCVEFNYPAKKDIPVHRKLSLTIQPNKKTALVGESGCGKSTVMQLLLRFYDPDNGSVTIDGQDVKSLDFRWLRNRVGYVGQEPVLFATTIRENLKFGKEDATEEEMIQALKQANAWEFVQLLENKLDTYVGNAGSQISGGQKQRICIARAILKNPQILLLDEATSALDRKNEAMIQQTLDEISKGRTTIVIAHRLSTVKNADEILVLDQGKLVEQGTYEQLIESHGKFEALAKNQIQKEMEEKQEKKNKKVLNEKSHDENEIIRKQSSSHTQNNQRKSSITRKISENQSKEQEIQEEKEKRELKLKQKKEDDQLFNRLFEMNKPERKYFYAGMVFTLANGVCFPLSGLILGEFIDVLAKPDASDFRSKAGLLSIYFVILGAISQVLSIFQHSLFTRVGEGLTLRVRQELLKKMLKMPGGWFDKPENNPGTLSARLASDAQLINGLTSNIISVQISNFSSLVTGLVIAFVMSWRVALVSVAVCPLIVIAGTIQAKQVEGFSEGSDKAYKDSSMIIMEAVTNIRTVASFSNEKKLCFFLSETLKKPYKLSFKKGHISGIAFGFSQLATFSVYAIIFICSAVFVRDYGVTAREMFVSIFAILNAAAAVGNNNHFMGDVGATKAACREIFKILDSDDEIQIQQKHRKNLKMDDHPLVTKKVFGEIEFKDVSFKYPTRDAQIFKNLSFKIHAGQKVAFVGPSGSGKSSILQLLLRFYDDYEGQILVDGEDIRNYDIKEFRKNFGVVSQEPILFNGTIAENIKYNTADVTMDDIREAAHKANALSFIETDESEEQELTDKNVNQHKSGRGFDKKVGLKGSQISGGQKQRIAIARAVIKNPNIMLLDEATSALDYENEKIVQEALNKVMKGKTSLCVAHRLSTIADSDQIFVIEGGKLVEQGTYEQLMSKKEYFYRLNAN</sequence>
<evidence type="ECO:0000256" key="8">
    <source>
        <dbReference type="ARBA" id="ARBA00022989"/>
    </source>
</evidence>
<dbReference type="Gene3D" id="1.20.1560.10">
    <property type="entry name" value="ABC transporter type 1, transmembrane domain"/>
    <property type="match status" value="2"/>
</dbReference>
<feature type="transmembrane region" description="Helical" evidence="12">
    <location>
        <begin position="736"/>
        <end position="758"/>
    </location>
</feature>
<dbReference type="CDD" id="cd18578">
    <property type="entry name" value="ABC_6TM_Pgp_ABCB1_D2_like"/>
    <property type="match status" value="1"/>
</dbReference>
<dbReference type="OrthoDB" id="417789at2759"/>
<dbReference type="STRING" id="312017.Q22AW3"/>
<dbReference type="InterPro" id="IPR039421">
    <property type="entry name" value="Type_1_exporter"/>
</dbReference>
<dbReference type="GeneID" id="7835725"/>
<keyword evidence="9 12" id="KW-0472">Membrane</keyword>
<dbReference type="GO" id="GO:0005743">
    <property type="term" value="C:mitochondrial inner membrane"/>
    <property type="evidence" value="ECO:0007669"/>
    <property type="project" value="TreeGrafter"/>
</dbReference>
<dbReference type="GO" id="GO:0016887">
    <property type="term" value="F:ATP hydrolysis activity"/>
    <property type="evidence" value="ECO:0007669"/>
    <property type="project" value="InterPro"/>
</dbReference>
<evidence type="ECO:0000256" key="12">
    <source>
        <dbReference type="SAM" id="Phobius"/>
    </source>
</evidence>
<dbReference type="HOGENOM" id="CLU_000604_17_2_1"/>
<dbReference type="Pfam" id="PF00664">
    <property type="entry name" value="ABC_membrane"/>
    <property type="match status" value="2"/>
</dbReference>
<reference evidence="16" key="1">
    <citation type="journal article" date="2006" name="PLoS Biol.">
        <title>Macronuclear genome sequence of the ciliate Tetrahymena thermophila, a model eukaryote.</title>
        <authorList>
            <person name="Eisen J.A."/>
            <person name="Coyne R.S."/>
            <person name="Wu M."/>
            <person name="Wu D."/>
            <person name="Thiagarajan M."/>
            <person name="Wortman J.R."/>
            <person name="Badger J.H."/>
            <person name="Ren Q."/>
            <person name="Amedeo P."/>
            <person name="Jones K.M."/>
            <person name="Tallon L.J."/>
            <person name="Delcher A.L."/>
            <person name="Salzberg S.L."/>
            <person name="Silva J.C."/>
            <person name="Haas B.J."/>
            <person name="Majoros W.H."/>
            <person name="Farzad M."/>
            <person name="Carlton J.M."/>
            <person name="Smith R.K. Jr."/>
            <person name="Garg J."/>
            <person name="Pearlman R.E."/>
            <person name="Karrer K.M."/>
            <person name="Sun L."/>
            <person name="Manning G."/>
            <person name="Elde N.C."/>
            <person name="Turkewitz A.P."/>
            <person name="Asai D.J."/>
            <person name="Wilkes D.E."/>
            <person name="Wang Y."/>
            <person name="Cai H."/>
            <person name="Collins K."/>
            <person name="Stewart B.A."/>
            <person name="Lee S.R."/>
            <person name="Wilamowska K."/>
            <person name="Weinberg Z."/>
            <person name="Ruzzo W.L."/>
            <person name="Wloga D."/>
            <person name="Gaertig J."/>
            <person name="Frankel J."/>
            <person name="Tsao C.-C."/>
            <person name="Gorovsky M.A."/>
            <person name="Keeling P.J."/>
            <person name="Waller R.F."/>
            <person name="Patron N.J."/>
            <person name="Cherry J.M."/>
            <person name="Stover N.A."/>
            <person name="Krieger C.J."/>
            <person name="del Toro C."/>
            <person name="Ryder H.F."/>
            <person name="Williamson S.C."/>
            <person name="Barbeau R.A."/>
            <person name="Hamilton E.P."/>
            <person name="Orias E."/>
        </authorList>
    </citation>
    <scope>NUCLEOTIDE SEQUENCE [LARGE SCALE GENOMIC DNA]</scope>
    <source>
        <strain evidence="16">SB210</strain>
    </source>
</reference>
<comment type="subcellular location">
    <subcellularLocation>
        <location evidence="1">Membrane</location>
        <topology evidence="1">Multi-pass membrane protein</topology>
    </subcellularLocation>
</comment>
<dbReference type="InterPro" id="IPR027417">
    <property type="entry name" value="P-loop_NTPase"/>
</dbReference>
<feature type="transmembrane region" description="Helical" evidence="12">
    <location>
        <begin position="298"/>
        <end position="324"/>
    </location>
</feature>
<comment type="similarity">
    <text evidence="2">Belongs to the ABC transporter superfamily. ABCB family. Multidrug resistance exporter (TC 3.A.1.201) subfamily.</text>
</comment>
<evidence type="ECO:0000256" key="11">
    <source>
        <dbReference type="SAM" id="MobiDB-lite"/>
    </source>
</evidence>
<feature type="compositionally biased region" description="Basic and acidic residues" evidence="11">
    <location>
        <begin position="691"/>
        <end position="713"/>
    </location>
</feature>
<keyword evidence="4 12" id="KW-0812">Transmembrane</keyword>
<feature type="transmembrane region" description="Helical" evidence="12">
    <location>
        <begin position="197"/>
        <end position="216"/>
    </location>
</feature>
<keyword evidence="3" id="KW-0813">Transport</keyword>
<keyword evidence="7" id="KW-0067">ATP-binding</keyword>
<dbReference type="PROSITE" id="PS00211">
    <property type="entry name" value="ABC_TRANSPORTER_1"/>
    <property type="match status" value="2"/>
</dbReference>
<feature type="region of interest" description="Disordered" evidence="11">
    <location>
        <begin position="1"/>
        <end position="22"/>
    </location>
</feature>
<evidence type="ECO:0000256" key="6">
    <source>
        <dbReference type="ARBA" id="ARBA00022741"/>
    </source>
</evidence>
<dbReference type="EMBL" id="GG662461">
    <property type="protein sequence ID" value="EAR82416.2"/>
    <property type="molecule type" value="Genomic_DNA"/>
</dbReference>
<dbReference type="PANTHER" id="PTHR43394:SF27">
    <property type="entry name" value="ATP-DEPENDENT TRANSLOCASE ABCB1-LIKE"/>
    <property type="match status" value="1"/>
</dbReference>
<keyword evidence="6" id="KW-0547">Nucleotide-binding</keyword>
<dbReference type="Pfam" id="PF00005">
    <property type="entry name" value="ABC_tran"/>
    <property type="match status" value="2"/>
</dbReference>
<dbReference type="FunFam" id="1.20.1560.10:FF:000194">
    <property type="entry name" value="Uncharacterized protein"/>
    <property type="match status" value="1"/>
</dbReference>
<evidence type="ECO:0000256" key="5">
    <source>
        <dbReference type="ARBA" id="ARBA00022737"/>
    </source>
</evidence>
<dbReference type="CDD" id="cd18577">
    <property type="entry name" value="ABC_6TM_Pgp_ABCB1_D1_like"/>
    <property type="match status" value="1"/>
</dbReference>
<feature type="domain" description="ABC transmembrane type-1" evidence="14">
    <location>
        <begin position="739"/>
        <end position="1015"/>
    </location>
</feature>
<feature type="transmembrane region" description="Helical" evidence="12">
    <location>
        <begin position="74"/>
        <end position="98"/>
    </location>
</feature>
<feature type="domain" description="ABC transmembrane type-1" evidence="14">
    <location>
        <begin position="78"/>
        <end position="371"/>
    </location>
</feature>
<dbReference type="Gene3D" id="3.40.50.300">
    <property type="entry name" value="P-loop containing nucleotide triphosphate hydrolases"/>
    <property type="match status" value="2"/>
</dbReference>
<dbReference type="SUPFAM" id="SSF52540">
    <property type="entry name" value="P-loop containing nucleoside triphosphate hydrolases"/>
    <property type="match status" value="2"/>
</dbReference>
<keyword evidence="5" id="KW-0677">Repeat</keyword>
<evidence type="ECO:0000313" key="15">
    <source>
        <dbReference type="EMBL" id="EAR82416.2"/>
    </source>
</evidence>
<evidence type="ECO:0000256" key="10">
    <source>
        <dbReference type="ARBA" id="ARBA00023180"/>
    </source>
</evidence>
<dbReference type="InterPro" id="IPR017871">
    <property type="entry name" value="ABC_transporter-like_CS"/>
</dbReference>
<dbReference type="PROSITE" id="PS50929">
    <property type="entry name" value="ABC_TM1F"/>
    <property type="match status" value="2"/>
</dbReference>
<feature type="transmembrane region" description="Helical" evidence="12">
    <location>
        <begin position="222"/>
        <end position="242"/>
    </location>
</feature>
<dbReference type="GO" id="GO:0015421">
    <property type="term" value="F:ABC-type oligopeptide transporter activity"/>
    <property type="evidence" value="ECO:0007669"/>
    <property type="project" value="TreeGrafter"/>
</dbReference>
<name>Q22AW3_TETTS</name>
<evidence type="ECO:0000313" key="16">
    <source>
        <dbReference type="Proteomes" id="UP000009168"/>
    </source>
</evidence>
<dbReference type="InterPro" id="IPR003593">
    <property type="entry name" value="AAA+_ATPase"/>
</dbReference>
<dbReference type="InterPro" id="IPR036640">
    <property type="entry name" value="ABC1_TM_sf"/>
</dbReference>
<dbReference type="Proteomes" id="UP000009168">
    <property type="component" value="Unassembled WGS sequence"/>
</dbReference>
<dbReference type="RefSeq" id="XP_001030079.2">
    <property type="nucleotide sequence ID" value="XM_001030079.2"/>
</dbReference>
<dbReference type="FunFam" id="3.40.50.300:FF:000205">
    <property type="entry name" value="ABC transporter B family member 4"/>
    <property type="match status" value="1"/>
</dbReference>
<organism evidence="15 16">
    <name type="scientific">Tetrahymena thermophila (strain SB210)</name>
    <dbReference type="NCBI Taxonomy" id="312017"/>
    <lineage>
        <taxon>Eukaryota</taxon>
        <taxon>Sar</taxon>
        <taxon>Alveolata</taxon>
        <taxon>Ciliophora</taxon>
        <taxon>Intramacronucleata</taxon>
        <taxon>Oligohymenophorea</taxon>
        <taxon>Hymenostomatida</taxon>
        <taxon>Tetrahymenina</taxon>
        <taxon>Tetrahymenidae</taxon>
        <taxon>Tetrahymena</taxon>
    </lineage>
</organism>
<evidence type="ECO:0000256" key="2">
    <source>
        <dbReference type="ARBA" id="ARBA00007577"/>
    </source>
</evidence>
<keyword evidence="16" id="KW-1185">Reference proteome</keyword>
<feature type="compositionally biased region" description="Polar residues" evidence="11">
    <location>
        <begin position="673"/>
        <end position="690"/>
    </location>
</feature>
<dbReference type="CDD" id="cd03249">
    <property type="entry name" value="ABC_MTABC3_MDL1_MDL2"/>
    <property type="match status" value="2"/>
</dbReference>
<dbReference type="FunFam" id="3.40.50.300:FF:000240">
    <property type="entry name" value="ABC transporter B family member 20"/>
    <property type="match status" value="1"/>
</dbReference>
<dbReference type="GO" id="GO:0005524">
    <property type="term" value="F:ATP binding"/>
    <property type="evidence" value="ECO:0007669"/>
    <property type="project" value="UniProtKB-KW"/>
</dbReference>
<feature type="compositionally biased region" description="Basic and acidic residues" evidence="11">
    <location>
        <begin position="648"/>
        <end position="672"/>
    </location>
</feature>
<dbReference type="KEGG" id="tet:TTHERM_01151440"/>
<dbReference type="PROSITE" id="PS50893">
    <property type="entry name" value="ABC_TRANSPORTER_2"/>
    <property type="match status" value="2"/>
</dbReference>
<accession>Q22AW3</accession>